<dbReference type="GO" id="GO:0035269">
    <property type="term" value="P:protein O-linked glycosylation via mannose"/>
    <property type="evidence" value="ECO:0007669"/>
    <property type="project" value="TreeGrafter"/>
</dbReference>
<proteinExistence type="predicted"/>
<dbReference type="GO" id="GO:0000030">
    <property type="term" value="F:mannosyltransferase activity"/>
    <property type="evidence" value="ECO:0007669"/>
    <property type="project" value="TreeGrafter"/>
</dbReference>
<sequence>MGTGRLLLPTSATRYDMLVEVPRVYSVVTLLALVCYLNGLDGDFVHDDIPALTTNPDVLGANALPAMFANDFWGTPMSDDNSHKSYRPLTTLTFRRANGCFTIYCLTRLSLTRVVVESVES</sequence>
<accession>A0A482XTG1</accession>
<dbReference type="PANTHER" id="PTHR44216:SF3">
    <property type="entry name" value="PROTEIN O-MANNOSYL-TRANSFERASE TMTC2"/>
    <property type="match status" value="1"/>
</dbReference>
<gene>
    <name evidence="1" type="ORF">LSTR_LSTR003020</name>
</gene>
<dbReference type="InParanoid" id="A0A482XTG1"/>
<dbReference type="EMBL" id="QKKF02000817">
    <property type="protein sequence ID" value="RZF48944.1"/>
    <property type="molecule type" value="Genomic_DNA"/>
</dbReference>
<dbReference type="AlphaFoldDB" id="A0A482XTG1"/>
<protein>
    <recommendedName>
        <fullName evidence="3">Transmembrane and TPR repeat-containing protein 3</fullName>
    </recommendedName>
</protein>
<reference evidence="1 2" key="1">
    <citation type="journal article" date="2017" name="Gigascience">
        <title>Genome sequence of the small brown planthopper, Laodelphax striatellus.</title>
        <authorList>
            <person name="Zhu J."/>
            <person name="Jiang F."/>
            <person name="Wang X."/>
            <person name="Yang P."/>
            <person name="Bao Y."/>
            <person name="Zhao W."/>
            <person name="Wang W."/>
            <person name="Lu H."/>
            <person name="Wang Q."/>
            <person name="Cui N."/>
            <person name="Li J."/>
            <person name="Chen X."/>
            <person name="Luo L."/>
            <person name="Yu J."/>
            <person name="Kang L."/>
            <person name="Cui F."/>
        </authorList>
    </citation>
    <scope>NUCLEOTIDE SEQUENCE [LARGE SCALE GENOMIC DNA]</scope>
    <source>
        <strain evidence="1">Lst14</strain>
    </source>
</reference>
<dbReference type="GO" id="GO:0005789">
    <property type="term" value="C:endoplasmic reticulum membrane"/>
    <property type="evidence" value="ECO:0007669"/>
    <property type="project" value="TreeGrafter"/>
</dbReference>
<keyword evidence="2" id="KW-1185">Reference proteome</keyword>
<dbReference type="OrthoDB" id="1658288at2759"/>
<comment type="caution">
    <text evidence="1">The sequence shown here is derived from an EMBL/GenBank/DDBJ whole genome shotgun (WGS) entry which is preliminary data.</text>
</comment>
<evidence type="ECO:0000313" key="1">
    <source>
        <dbReference type="EMBL" id="RZF48944.1"/>
    </source>
</evidence>
<evidence type="ECO:0008006" key="3">
    <source>
        <dbReference type="Google" id="ProtNLM"/>
    </source>
</evidence>
<dbReference type="InterPro" id="IPR052384">
    <property type="entry name" value="TMTC_O-mannosyltransferase"/>
</dbReference>
<evidence type="ECO:0000313" key="2">
    <source>
        <dbReference type="Proteomes" id="UP000291343"/>
    </source>
</evidence>
<dbReference type="PANTHER" id="PTHR44216">
    <property type="entry name" value="PROTEIN O-MANNOSYL-TRANSFERASE TMTC2"/>
    <property type="match status" value="1"/>
</dbReference>
<dbReference type="Proteomes" id="UP000291343">
    <property type="component" value="Unassembled WGS sequence"/>
</dbReference>
<organism evidence="1 2">
    <name type="scientific">Laodelphax striatellus</name>
    <name type="common">Small brown planthopper</name>
    <name type="synonym">Delphax striatella</name>
    <dbReference type="NCBI Taxonomy" id="195883"/>
    <lineage>
        <taxon>Eukaryota</taxon>
        <taxon>Metazoa</taxon>
        <taxon>Ecdysozoa</taxon>
        <taxon>Arthropoda</taxon>
        <taxon>Hexapoda</taxon>
        <taxon>Insecta</taxon>
        <taxon>Pterygota</taxon>
        <taxon>Neoptera</taxon>
        <taxon>Paraneoptera</taxon>
        <taxon>Hemiptera</taxon>
        <taxon>Auchenorrhyncha</taxon>
        <taxon>Fulgoroidea</taxon>
        <taxon>Delphacidae</taxon>
        <taxon>Criomorphinae</taxon>
        <taxon>Laodelphax</taxon>
    </lineage>
</organism>
<dbReference type="STRING" id="195883.A0A482XTG1"/>
<name>A0A482XTG1_LAOST</name>